<sequence>MNINRNKLLNKVHPDVVLDDVDEVIDEPNFNNYKTSPDPPSPYADLEKKYRKNRFNKIRNKTTSDIFGVSGAGKHPSPKSTDGNKPQKRKPKKKSFSKVSRPASGNRNV</sequence>
<reference evidence="2 3" key="1">
    <citation type="submission" date="2006-07" db="EMBL/GenBank/DDBJ databases">
        <title>Annotation of the draft genome assembly of Chlorobium ferroxidans DSM 13031.</title>
        <authorList>
            <consortium name="US DOE Joint Genome Institute (JGI-ORNL)"/>
            <person name="Larimer F."/>
            <person name="Land M."/>
            <person name="Hauser L."/>
        </authorList>
    </citation>
    <scope>NUCLEOTIDE SEQUENCE [LARGE SCALE GENOMIC DNA]</scope>
    <source>
        <strain evidence="2 3">DSM 13031</strain>
    </source>
</reference>
<evidence type="ECO:0000313" key="3">
    <source>
        <dbReference type="Proteomes" id="UP000004162"/>
    </source>
</evidence>
<feature type="compositionally biased region" description="Basic residues" evidence="1">
    <location>
        <begin position="86"/>
        <end position="96"/>
    </location>
</feature>
<organism evidence="2 3">
    <name type="scientific">Chlorobium ferrooxidans DSM 13031</name>
    <dbReference type="NCBI Taxonomy" id="377431"/>
    <lineage>
        <taxon>Bacteria</taxon>
        <taxon>Pseudomonadati</taxon>
        <taxon>Chlorobiota</taxon>
        <taxon>Chlorobiia</taxon>
        <taxon>Chlorobiales</taxon>
        <taxon>Chlorobiaceae</taxon>
        <taxon>Chlorobium/Pelodictyon group</taxon>
        <taxon>Chlorobium</taxon>
    </lineage>
</organism>
<evidence type="ECO:0000313" key="2">
    <source>
        <dbReference type="EMBL" id="EAT58222.1"/>
    </source>
</evidence>
<proteinExistence type="predicted"/>
<dbReference type="AlphaFoldDB" id="Q0YPL5"/>
<reference evidence="2 3" key="2">
    <citation type="submission" date="2006-07" db="EMBL/GenBank/DDBJ databases">
        <title>Sequencing of the draft genome and assembly of Chlorobium ferroxidans DSM 13031.</title>
        <authorList>
            <consortium name="US DOE Joint Genome Institute (JGI-PGF)"/>
            <person name="Copeland A."/>
            <person name="Lucas S."/>
            <person name="Lapidus A."/>
            <person name="Barry K."/>
            <person name="Glavina del Rio T."/>
            <person name="Dalin E."/>
            <person name="Tice H."/>
            <person name="Bruce D."/>
            <person name="Pitluck S."/>
            <person name="Richardson P."/>
        </authorList>
    </citation>
    <scope>NUCLEOTIDE SEQUENCE [LARGE SCALE GENOMIC DNA]</scope>
    <source>
        <strain evidence="2 3">DSM 13031</strain>
    </source>
</reference>
<dbReference type="Proteomes" id="UP000004162">
    <property type="component" value="Unassembled WGS sequence"/>
</dbReference>
<accession>Q0YPL5</accession>
<feature type="region of interest" description="Disordered" evidence="1">
    <location>
        <begin position="27"/>
        <end position="46"/>
    </location>
</feature>
<keyword evidence="3" id="KW-1185">Reference proteome</keyword>
<dbReference type="EMBL" id="AASE01000026">
    <property type="protein sequence ID" value="EAT58222.1"/>
    <property type="molecule type" value="Genomic_DNA"/>
</dbReference>
<feature type="region of interest" description="Disordered" evidence="1">
    <location>
        <begin position="55"/>
        <end position="109"/>
    </location>
</feature>
<gene>
    <name evidence="2" type="ORF">CferDRAFT_0208</name>
</gene>
<name>Q0YPL5_9CHLB</name>
<comment type="caution">
    <text evidence="2">The sequence shown here is derived from an EMBL/GenBank/DDBJ whole genome shotgun (WGS) entry which is preliminary data.</text>
</comment>
<evidence type="ECO:0000256" key="1">
    <source>
        <dbReference type="SAM" id="MobiDB-lite"/>
    </source>
</evidence>
<protein>
    <submittedName>
        <fullName evidence="2">Uncharacterized protein</fullName>
    </submittedName>
</protein>